<dbReference type="OrthoDB" id="9804442at2"/>
<dbReference type="InterPro" id="IPR000086">
    <property type="entry name" value="NUDIX_hydrolase_dom"/>
</dbReference>
<comment type="caution">
    <text evidence="4">The sequence shown here is derived from an EMBL/GenBank/DDBJ whole genome shotgun (WGS) entry which is preliminary data.</text>
</comment>
<dbReference type="Pfam" id="PF00293">
    <property type="entry name" value="NUDIX"/>
    <property type="match status" value="1"/>
</dbReference>
<dbReference type="RefSeq" id="WP_153234631.1">
    <property type="nucleotide sequence ID" value="NZ_WINI01000004.1"/>
</dbReference>
<evidence type="ECO:0000259" key="3">
    <source>
        <dbReference type="PROSITE" id="PS51462"/>
    </source>
</evidence>
<protein>
    <submittedName>
        <fullName evidence="4">NUDIX domain-containing protein</fullName>
    </submittedName>
</protein>
<dbReference type="InterPro" id="IPR020476">
    <property type="entry name" value="Nudix_hydrolase"/>
</dbReference>
<gene>
    <name evidence="4" type="ORF">GEV47_10085</name>
</gene>
<dbReference type="AlphaFoldDB" id="A0A843YPT1"/>
<comment type="cofactor">
    <cofactor evidence="1">
        <name>Mg(2+)</name>
        <dbReference type="ChEBI" id="CHEBI:18420"/>
    </cofactor>
</comment>
<dbReference type="Gene3D" id="3.90.79.10">
    <property type="entry name" value="Nucleoside Triphosphate Pyrophosphohydrolase"/>
    <property type="match status" value="1"/>
</dbReference>
<dbReference type="PANTHER" id="PTHR43046">
    <property type="entry name" value="GDP-MANNOSE MANNOSYL HYDROLASE"/>
    <property type="match status" value="1"/>
</dbReference>
<accession>A0A843YPT1</accession>
<dbReference type="InterPro" id="IPR059176">
    <property type="entry name" value="UDP-X_N"/>
</dbReference>
<dbReference type="InterPro" id="IPR015797">
    <property type="entry name" value="NUDIX_hydrolase-like_dom_sf"/>
</dbReference>
<dbReference type="Proteomes" id="UP000451565">
    <property type="component" value="Unassembled WGS sequence"/>
</dbReference>
<dbReference type="PANTHER" id="PTHR43046:SF16">
    <property type="entry name" value="ADP-RIBOSE PYROPHOSPHATASE YJHB-RELATED"/>
    <property type="match status" value="1"/>
</dbReference>
<evidence type="ECO:0000313" key="5">
    <source>
        <dbReference type="Proteomes" id="UP000451565"/>
    </source>
</evidence>
<proteinExistence type="predicted"/>
<dbReference type="Gene3D" id="6.10.250.1120">
    <property type="match status" value="1"/>
</dbReference>
<dbReference type="GO" id="GO:0016787">
    <property type="term" value="F:hydrolase activity"/>
    <property type="evidence" value="ECO:0007669"/>
    <property type="project" value="UniProtKB-KW"/>
</dbReference>
<dbReference type="PRINTS" id="PR00502">
    <property type="entry name" value="NUDIXFAMILY"/>
</dbReference>
<evidence type="ECO:0000313" key="4">
    <source>
        <dbReference type="EMBL" id="MQR01030.1"/>
    </source>
</evidence>
<reference evidence="4 5" key="1">
    <citation type="submission" date="2019-10" db="EMBL/GenBank/DDBJ databases">
        <title>Glaciimonas soli sp. nov., a psychrophilic bacterium isolated from the forest soil of a high elevation mountain in Taiwan.</title>
        <authorList>
            <person name="Wang L.-T."/>
            <person name="Shieh W.Y."/>
        </authorList>
    </citation>
    <scope>NUCLEOTIDE SEQUENCE [LARGE SCALE GENOMIC DNA]</scope>
    <source>
        <strain evidence="4 5">GS1</strain>
    </source>
</reference>
<dbReference type="EMBL" id="WINI01000004">
    <property type="protein sequence ID" value="MQR01030.1"/>
    <property type="molecule type" value="Genomic_DNA"/>
</dbReference>
<dbReference type="CDD" id="cd04672">
    <property type="entry name" value="NUDIX_CDP-Chase_like"/>
    <property type="match status" value="1"/>
</dbReference>
<feature type="domain" description="Nudix hydrolase" evidence="3">
    <location>
        <begin position="70"/>
        <end position="198"/>
    </location>
</feature>
<dbReference type="SUPFAM" id="SSF55811">
    <property type="entry name" value="Nudix"/>
    <property type="match status" value="1"/>
</dbReference>
<evidence type="ECO:0000256" key="2">
    <source>
        <dbReference type="ARBA" id="ARBA00022801"/>
    </source>
</evidence>
<keyword evidence="2" id="KW-0378">Hydrolase</keyword>
<keyword evidence="5" id="KW-1185">Reference proteome</keyword>
<organism evidence="4 5">
    <name type="scientific">Glaciimonas soli</name>
    <dbReference type="NCBI Taxonomy" id="2590999"/>
    <lineage>
        <taxon>Bacteria</taxon>
        <taxon>Pseudomonadati</taxon>
        <taxon>Pseudomonadota</taxon>
        <taxon>Betaproteobacteria</taxon>
        <taxon>Burkholderiales</taxon>
        <taxon>Oxalobacteraceae</taxon>
        <taxon>Glaciimonas</taxon>
    </lineage>
</organism>
<sequence>MPNKLTSDLINYIENVLATAQIGLTFSKDQFDIERFNTLKSLSAELLSRLENEKVVKTSKWIALDENYTTPKIDVRAVIFDEQKRILLVQEKSDGNWTLPGGWCDIGESASESVAREVEEETGLEVKAIRLLALFDKLKHDHPPQLPHAYKCFFLCNVNGGTVITETNETSGCAYFSLENLPPLSRHRVTASQLVKVAKHVYSEQETCLFD</sequence>
<name>A0A843YPT1_9BURK</name>
<dbReference type="PROSITE" id="PS51462">
    <property type="entry name" value="NUDIX"/>
    <property type="match status" value="1"/>
</dbReference>
<dbReference type="Pfam" id="PF12535">
    <property type="entry name" value="Nudix_N"/>
    <property type="match status" value="1"/>
</dbReference>
<evidence type="ECO:0000256" key="1">
    <source>
        <dbReference type="ARBA" id="ARBA00001946"/>
    </source>
</evidence>